<gene>
    <name evidence="1" type="ORF">NBR_LOCUS8023</name>
</gene>
<accession>A0A158QY78</accession>
<organism evidence="3">
    <name type="scientific">Nippostrongylus brasiliensis</name>
    <name type="common">Rat hookworm</name>
    <dbReference type="NCBI Taxonomy" id="27835"/>
    <lineage>
        <taxon>Eukaryota</taxon>
        <taxon>Metazoa</taxon>
        <taxon>Ecdysozoa</taxon>
        <taxon>Nematoda</taxon>
        <taxon>Chromadorea</taxon>
        <taxon>Rhabditida</taxon>
        <taxon>Rhabditina</taxon>
        <taxon>Rhabditomorpha</taxon>
        <taxon>Strongyloidea</taxon>
        <taxon>Heligmosomidae</taxon>
        <taxon>Nippostrongylus</taxon>
    </lineage>
</organism>
<dbReference type="AlphaFoldDB" id="A0A158QY78"/>
<sequence>MYAGSRATIRTPHGLTKKVDIANELGSKKFRKIFVKISLDIPILAILDWRRSFPYSEDEDTDKNTFKQKKVSYPCLSPSQVTEAREMARLDREEELLDGRIADPTRQMQEHSVTNRILMASPLDSVQRAEARTAHLTNFEPLIDEIVVWKAFQSIVKECFR</sequence>
<evidence type="ECO:0000313" key="3">
    <source>
        <dbReference type="WBParaSite" id="NBR_0000802201-mRNA-1"/>
    </source>
</evidence>
<name>A0A158QY78_NIPBR</name>
<dbReference type="Proteomes" id="UP000271162">
    <property type="component" value="Unassembled WGS sequence"/>
</dbReference>
<evidence type="ECO:0000313" key="2">
    <source>
        <dbReference type="Proteomes" id="UP000271162"/>
    </source>
</evidence>
<protein>
    <submittedName>
        <fullName evidence="1 3">Uncharacterized protein</fullName>
    </submittedName>
</protein>
<dbReference type="EMBL" id="UYSL01019953">
    <property type="protein sequence ID" value="VDL71612.1"/>
    <property type="molecule type" value="Genomic_DNA"/>
</dbReference>
<dbReference type="WBParaSite" id="NBR_0000802201-mRNA-1">
    <property type="protein sequence ID" value="NBR_0000802201-mRNA-1"/>
    <property type="gene ID" value="NBR_0000802201"/>
</dbReference>
<reference evidence="1 2" key="2">
    <citation type="submission" date="2018-11" db="EMBL/GenBank/DDBJ databases">
        <authorList>
            <consortium name="Pathogen Informatics"/>
        </authorList>
    </citation>
    <scope>NUCLEOTIDE SEQUENCE [LARGE SCALE GENOMIC DNA]</scope>
</reference>
<reference evidence="3" key="1">
    <citation type="submission" date="2016-04" db="UniProtKB">
        <authorList>
            <consortium name="WormBaseParasite"/>
        </authorList>
    </citation>
    <scope>IDENTIFICATION</scope>
</reference>
<keyword evidence="2" id="KW-1185">Reference proteome</keyword>
<proteinExistence type="predicted"/>
<evidence type="ECO:0000313" key="1">
    <source>
        <dbReference type="EMBL" id="VDL71612.1"/>
    </source>
</evidence>